<dbReference type="Proteomes" id="UP000469452">
    <property type="component" value="Unassembled WGS sequence"/>
</dbReference>
<feature type="non-terminal residue" evidence="1">
    <location>
        <position position="1"/>
    </location>
</feature>
<evidence type="ECO:0008006" key="3">
    <source>
        <dbReference type="Google" id="ProtNLM"/>
    </source>
</evidence>
<name>A0A6A4Z713_APHAT</name>
<protein>
    <recommendedName>
        <fullName evidence="3">Transposase Tc1-like domain-containing protein</fullName>
    </recommendedName>
</protein>
<evidence type="ECO:0000313" key="1">
    <source>
        <dbReference type="EMBL" id="KAF0705951.1"/>
    </source>
</evidence>
<dbReference type="AlphaFoldDB" id="A0A6A4Z713"/>
<reference evidence="1 2" key="1">
    <citation type="submission" date="2019-06" db="EMBL/GenBank/DDBJ databases">
        <title>Genomics analysis of Aphanomyces spp. identifies a new class of oomycete effector associated with host adaptation.</title>
        <authorList>
            <person name="Gaulin E."/>
        </authorList>
    </citation>
    <scope>NUCLEOTIDE SEQUENCE [LARGE SCALE GENOMIC DNA]</scope>
    <source>
        <strain evidence="1 2">E</strain>
    </source>
</reference>
<dbReference type="VEuPathDB" id="FungiDB:H257_14356"/>
<dbReference type="GO" id="GO:0003676">
    <property type="term" value="F:nucleic acid binding"/>
    <property type="evidence" value="ECO:0007669"/>
    <property type="project" value="InterPro"/>
</dbReference>
<dbReference type="InterPro" id="IPR036397">
    <property type="entry name" value="RNaseH_sf"/>
</dbReference>
<dbReference type="EMBL" id="VJMI01019957">
    <property type="protein sequence ID" value="KAF0705951.1"/>
    <property type="molecule type" value="Genomic_DNA"/>
</dbReference>
<organism evidence="1 2">
    <name type="scientific">Aphanomyces astaci</name>
    <name type="common">Crayfish plague agent</name>
    <dbReference type="NCBI Taxonomy" id="112090"/>
    <lineage>
        <taxon>Eukaryota</taxon>
        <taxon>Sar</taxon>
        <taxon>Stramenopiles</taxon>
        <taxon>Oomycota</taxon>
        <taxon>Saprolegniomycetes</taxon>
        <taxon>Saprolegniales</taxon>
        <taxon>Verrucalvaceae</taxon>
        <taxon>Aphanomyces</taxon>
    </lineage>
</organism>
<accession>A0A6A4Z713</accession>
<dbReference type="PANTHER" id="PTHR47169">
    <property type="entry name" value="OS01G0541250 PROTEIN"/>
    <property type="match status" value="1"/>
</dbReference>
<sequence length="371" mass="42206">NSGRKLTRRHDDIETAIRSVPHHQRQTLRSVAAHSGIPKTSIVRHMKAVARLKARSSYVKPYLTEANQRTRLEFAMSFLKPSRDGTILFVDMHNYVHVDEKWFYLTKVKRRYYVYDDEELALRAVRSKAFITKVMFLAAVARPQYDPHTKQVFSGKVGVWPFVQRSPAARTSKNRPKGTIITVPQTVNSDVYLDAVLHKVVPAIKAKFPRGRLQHGVVVQQDNASPHRCVTTDMLRTRGVEGISIANQPANSPDFNVLDLGFFNSIQSLQHQKCTRTIEELIDAVETAFYELPVDTLSKTFITFQKVLEKSIEIQGSNDYKLPHMNKDTTIKNLSSFTVECNSTTYEDALVHLSCRLGEEIHLEGLVNSLE</sequence>
<evidence type="ECO:0000313" key="2">
    <source>
        <dbReference type="Proteomes" id="UP000469452"/>
    </source>
</evidence>
<dbReference type="PANTHER" id="PTHR47169:SF2">
    <property type="entry name" value="OS01G0541250 PROTEIN"/>
    <property type="match status" value="1"/>
</dbReference>
<gene>
    <name evidence="1" type="ORF">AaE_014312</name>
</gene>
<proteinExistence type="predicted"/>
<dbReference type="VEuPathDB" id="FungiDB:H257_09316"/>
<comment type="caution">
    <text evidence="1">The sequence shown here is derived from an EMBL/GenBank/DDBJ whole genome shotgun (WGS) entry which is preliminary data.</text>
</comment>
<dbReference type="Gene3D" id="3.30.420.10">
    <property type="entry name" value="Ribonuclease H-like superfamily/Ribonuclease H"/>
    <property type="match status" value="1"/>
</dbReference>